<keyword evidence="3" id="KW-0449">Lipoprotein</keyword>
<name>A0A4R4A8W7_MARGR</name>
<dbReference type="AlphaFoldDB" id="A0A4R4A8W7"/>
<evidence type="ECO:0000256" key="1">
    <source>
        <dbReference type="SAM" id="SignalP"/>
    </source>
</evidence>
<dbReference type="InterPro" id="IPR033399">
    <property type="entry name" value="TP_0789-like"/>
</dbReference>
<sequence length="285" mass="32692">MSTPSPRPQRTSRRLTPPRTHHWTTALALLLACALLTPVHADPKGERLAQQVYDRPDGRDLTTRGTMVLQERGHAPRTREMFIYRRDQGGGEVSTLIRFTAPGDIADTGLLTIDHRAGESDQWVYLPALGKPRRIPAARQGGRFVGSDLFYEDLRDRRVALDEHRWLRQETYEGVRTEVLESTPVDPGNSVYGKRLSWIHPEALVALRIDFFRPGQNQPFKRFTARRLERIQGYWTVTDSLMTDLDSGHQTRMTSTLTRYDSGLDPVLFSRRALEDPVFESRFRP</sequence>
<dbReference type="EMBL" id="SMDC01000007">
    <property type="protein sequence ID" value="TCW35205.1"/>
    <property type="molecule type" value="Genomic_DNA"/>
</dbReference>
<dbReference type="Gene3D" id="2.50.20.10">
    <property type="entry name" value="Lipoprotein localisation LolA/LolB/LppX"/>
    <property type="match status" value="1"/>
</dbReference>
<feature type="domain" description="Uncharacterized protein TP-0789" evidence="2">
    <location>
        <begin position="92"/>
        <end position="275"/>
    </location>
</feature>
<dbReference type="RefSeq" id="WP_132229962.1">
    <property type="nucleotide sequence ID" value="NZ_NRRH01000004.1"/>
</dbReference>
<dbReference type="Pfam" id="PF17131">
    <property type="entry name" value="LolA_like"/>
    <property type="match status" value="1"/>
</dbReference>
<reference evidence="3 4" key="1">
    <citation type="submission" date="2019-03" db="EMBL/GenBank/DDBJ databases">
        <title>Genomic Encyclopedia of Type Strains, Phase IV (KMG-IV): sequencing the most valuable type-strain genomes for metagenomic binning, comparative biology and taxonomic classification.</title>
        <authorList>
            <person name="Goeker M."/>
        </authorList>
    </citation>
    <scope>NUCLEOTIDE SEQUENCE [LARGE SCALE GENOMIC DNA]</scope>
    <source>
        <strain evidence="3 4">DSM 203</strain>
    </source>
</reference>
<evidence type="ECO:0000259" key="2">
    <source>
        <dbReference type="Pfam" id="PF17131"/>
    </source>
</evidence>
<feature type="signal peptide" evidence="1">
    <location>
        <begin position="1"/>
        <end position="41"/>
    </location>
</feature>
<protein>
    <submittedName>
        <fullName evidence="3">Outer membrane lipoprotein-sorting protein</fullName>
    </submittedName>
</protein>
<gene>
    <name evidence="3" type="ORF">EDC29_107148</name>
</gene>
<dbReference type="PROSITE" id="PS51257">
    <property type="entry name" value="PROKAR_LIPOPROTEIN"/>
    <property type="match status" value="1"/>
</dbReference>
<keyword evidence="1" id="KW-0732">Signal</keyword>
<comment type="caution">
    <text evidence="3">The sequence shown here is derived from an EMBL/GenBank/DDBJ whole genome shotgun (WGS) entry which is preliminary data.</text>
</comment>
<dbReference type="Proteomes" id="UP000295247">
    <property type="component" value="Unassembled WGS sequence"/>
</dbReference>
<dbReference type="CDD" id="cd16329">
    <property type="entry name" value="LolA_like"/>
    <property type="match status" value="1"/>
</dbReference>
<evidence type="ECO:0000313" key="4">
    <source>
        <dbReference type="Proteomes" id="UP000295247"/>
    </source>
</evidence>
<evidence type="ECO:0000313" key="3">
    <source>
        <dbReference type="EMBL" id="TCW35205.1"/>
    </source>
</evidence>
<organism evidence="3 4">
    <name type="scientific">Marichromatium gracile</name>
    <name type="common">Chromatium gracile</name>
    <dbReference type="NCBI Taxonomy" id="1048"/>
    <lineage>
        <taxon>Bacteria</taxon>
        <taxon>Pseudomonadati</taxon>
        <taxon>Pseudomonadota</taxon>
        <taxon>Gammaproteobacteria</taxon>
        <taxon>Chromatiales</taxon>
        <taxon>Chromatiaceae</taxon>
        <taxon>Marichromatium</taxon>
    </lineage>
</organism>
<accession>A0A4R4A8W7</accession>
<proteinExistence type="predicted"/>
<feature type="chain" id="PRO_5020605268" evidence="1">
    <location>
        <begin position="42"/>
        <end position="285"/>
    </location>
</feature>